<sequence length="436" mass="47716">MHKSSNHSEFILGIDVGTSGMRAVVVESKGFSEEKIVFSTTVTMPFPERTSNQSEQNPAIWLMTLEKLFSQLQSFNNVSKITKLVLDATSSTVLLCDQNGTPKTPALMYDDKRAQTQANLIKKAGPNESGAHGASSTLAKVLWLENHLQATQSQQDLNAYFICHQIDFLNYFLTGKTNITDENNALKLGYDSMRQGWPEWVKKLVSIPLPDVVAPGTELAKIQPGLTQQYGFNPNLMVYTGTTDSIAAFLASGANQVGDAVTSLGSTLAIKLLSDQPVFAPQYGIYSHRLKGQWLVGGASNAGGAVLLKYFALDTLIELLPQIHIDKPTHLHYYPLLEPGERFPISNAKLPPKLTPRPDSDIEFLQAIIEGLVEIEVLAYERLSELGTPKVKRIFTAGGGLKNAVWMTLRAQQLAAEIEPANNTDAAFGVTRLISK</sequence>
<dbReference type="GO" id="GO:0005829">
    <property type="term" value="C:cytosol"/>
    <property type="evidence" value="ECO:0007669"/>
    <property type="project" value="TreeGrafter"/>
</dbReference>
<dbReference type="Pfam" id="PF02782">
    <property type="entry name" value="FGGY_C"/>
    <property type="match status" value="1"/>
</dbReference>
<evidence type="ECO:0000313" key="7">
    <source>
        <dbReference type="Proteomes" id="UP000296201"/>
    </source>
</evidence>
<dbReference type="GO" id="GO:0005997">
    <property type="term" value="P:xylulose metabolic process"/>
    <property type="evidence" value="ECO:0007669"/>
    <property type="project" value="TreeGrafter"/>
</dbReference>
<evidence type="ECO:0000259" key="5">
    <source>
        <dbReference type="Pfam" id="PF02782"/>
    </source>
</evidence>
<dbReference type="RefSeq" id="WP_135795903.1">
    <property type="nucleotide sequence ID" value="NZ_CP032096.1"/>
</dbReference>
<dbReference type="GO" id="GO:0019150">
    <property type="term" value="F:D-ribulokinase activity"/>
    <property type="evidence" value="ECO:0007669"/>
    <property type="project" value="TreeGrafter"/>
</dbReference>
<dbReference type="GO" id="GO:0004856">
    <property type="term" value="F:D-xylulokinase activity"/>
    <property type="evidence" value="ECO:0007669"/>
    <property type="project" value="UniProtKB-EC"/>
</dbReference>
<proteinExistence type="inferred from homology"/>
<keyword evidence="3 6" id="KW-0418">Kinase</keyword>
<dbReference type="InterPro" id="IPR000577">
    <property type="entry name" value="Carb_kinase_FGGY"/>
</dbReference>
<comment type="similarity">
    <text evidence="1">Belongs to the FGGY kinase family.</text>
</comment>
<dbReference type="PIRSF" id="PIRSF000538">
    <property type="entry name" value="GlpK"/>
    <property type="match status" value="1"/>
</dbReference>
<dbReference type="Proteomes" id="UP000296201">
    <property type="component" value="Chromosome"/>
</dbReference>
<evidence type="ECO:0000256" key="3">
    <source>
        <dbReference type="ARBA" id="ARBA00022777"/>
    </source>
</evidence>
<keyword evidence="7" id="KW-1185">Reference proteome</keyword>
<dbReference type="InterPro" id="IPR018484">
    <property type="entry name" value="FGGY_N"/>
</dbReference>
<accession>A0A4P7P063</accession>
<evidence type="ECO:0000256" key="1">
    <source>
        <dbReference type="ARBA" id="ARBA00009156"/>
    </source>
</evidence>
<dbReference type="CDD" id="cd07783">
    <property type="entry name" value="ASKHA_NBD_FGGY_SePSK_AtXK1-like"/>
    <property type="match status" value="1"/>
</dbReference>
<reference evidence="6 7" key="1">
    <citation type="submission" date="2018-08" db="EMBL/GenBank/DDBJ databases">
        <title>Horizontal acquisition of hydrogen conversion ability and other habitat adaptations in Hydrogenovibrio crunogenus strains.</title>
        <authorList>
            <person name="Gonnella G."/>
            <person name="Adam N."/>
            <person name="Perner M."/>
        </authorList>
    </citation>
    <scope>NUCLEOTIDE SEQUENCE [LARGE SCALE GENOMIC DNA]</scope>
    <source>
        <strain evidence="6 7">SP-41</strain>
    </source>
</reference>
<dbReference type="PANTHER" id="PTHR10196">
    <property type="entry name" value="SUGAR KINASE"/>
    <property type="match status" value="1"/>
</dbReference>
<feature type="domain" description="Carbohydrate kinase FGGY N-terminal" evidence="4">
    <location>
        <begin position="11"/>
        <end position="250"/>
    </location>
</feature>
<keyword evidence="2 6" id="KW-0808">Transferase</keyword>
<evidence type="ECO:0000313" key="6">
    <source>
        <dbReference type="EMBL" id="QBZ83269.1"/>
    </source>
</evidence>
<feature type="domain" description="Carbohydrate kinase FGGY C-terminal" evidence="5">
    <location>
        <begin position="271"/>
        <end position="425"/>
    </location>
</feature>
<dbReference type="EMBL" id="CP032096">
    <property type="protein sequence ID" value="QBZ83269.1"/>
    <property type="molecule type" value="Genomic_DNA"/>
</dbReference>
<dbReference type="InterPro" id="IPR018485">
    <property type="entry name" value="FGGY_C"/>
</dbReference>
<dbReference type="OrthoDB" id="9805576at2"/>
<dbReference type="Pfam" id="PF00370">
    <property type="entry name" value="FGGY_N"/>
    <property type="match status" value="1"/>
</dbReference>
<protein>
    <submittedName>
        <fullName evidence="6">Xylulose kinase</fullName>
        <ecNumber evidence="6">2.7.1.17</ecNumber>
    </submittedName>
</protein>
<gene>
    <name evidence="6" type="primary">xylB</name>
    <name evidence="6" type="ORF">GHNINEIG_01321</name>
</gene>
<dbReference type="EC" id="2.7.1.17" evidence="6"/>
<dbReference type="PANTHER" id="PTHR10196:SF80">
    <property type="entry name" value="D-RIBULOSE KINASE"/>
    <property type="match status" value="1"/>
</dbReference>
<dbReference type="SUPFAM" id="SSF53067">
    <property type="entry name" value="Actin-like ATPase domain"/>
    <property type="match status" value="2"/>
</dbReference>
<dbReference type="InterPro" id="IPR043129">
    <property type="entry name" value="ATPase_NBD"/>
</dbReference>
<name>A0A4P7P063_9GAMM</name>
<dbReference type="Gene3D" id="3.30.420.40">
    <property type="match status" value="2"/>
</dbReference>
<dbReference type="AlphaFoldDB" id="A0A4P7P063"/>
<evidence type="ECO:0000256" key="2">
    <source>
        <dbReference type="ARBA" id="ARBA00022679"/>
    </source>
</evidence>
<evidence type="ECO:0000259" key="4">
    <source>
        <dbReference type="Pfam" id="PF00370"/>
    </source>
</evidence>
<organism evidence="6 7">
    <name type="scientific">Hydrogenovibrio crunogenus</name>
    <dbReference type="NCBI Taxonomy" id="39765"/>
    <lineage>
        <taxon>Bacteria</taxon>
        <taxon>Pseudomonadati</taxon>
        <taxon>Pseudomonadota</taxon>
        <taxon>Gammaproteobacteria</taxon>
        <taxon>Thiotrichales</taxon>
        <taxon>Piscirickettsiaceae</taxon>
        <taxon>Hydrogenovibrio</taxon>
    </lineage>
</organism>